<keyword evidence="4 6" id="KW-1133">Transmembrane helix</keyword>
<comment type="similarity">
    <text evidence="2 6">Belongs to the peroxisomal membrane protein PXMP2/4 family.</text>
</comment>
<feature type="transmembrane region" description="Helical" evidence="6">
    <location>
        <begin position="207"/>
        <end position="225"/>
    </location>
</feature>
<dbReference type="GO" id="GO:0016020">
    <property type="term" value="C:membrane"/>
    <property type="evidence" value="ECO:0007669"/>
    <property type="project" value="UniProtKB-SubCell"/>
</dbReference>
<organism evidence="7 8">
    <name type="scientific">Adiantum capillus-veneris</name>
    <name type="common">Maidenhair fern</name>
    <dbReference type="NCBI Taxonomy" id="13818"/>
    <lineage>
        <taxon>Eukaryota</taxon>
        <taxon>Viridiplantae</taxon>
        <taxon>Streptophyta</taxon>
        <taxon>Embryophyta</taxon>
        <taxon>Tracheophyta</taxon>
        <taxon>Polypodiopsida</taxon>
        <taxon>Polypodiidae</taxon>
        <taxon>Polypodiales</taxon>
        <taxon>Pteridineae</taxon>
        <taxon>Pteridaceae</taxon>
        <taxon>Vittarioideae</taxon>
        <taxon>Adiantum</taxon>
    </lineage>
</organism>
<comment type="caution">
    <text evidence="7">The sequence shown here is derived from an EMBL/GenBank/DDBJ whole genome shotgun (WGS) entry which is preliminary data.</text>
</comment>
<dbReference type="Pfam" id="PF04117">
    <property type="entry name" value="Mpv17_PMP22"/>
    <property type="match status" value="1"/>
</dbReference>
<evidence type="ECO:0000256" key="5">
    <source>
        <dbReference type="ARBA" id="ARBA00023136"/>
    </source>
</evidence>
<keyword evidence="8" id="KW-1185">Reference proteome</keyword>
<keyword evidence="5 6" id="KW-0472">Membrane</keyword>
<evidence type="ECO:0000256" key="2">
    <source>
        <dbReference type="ARBA" id="ARBA00006824"/>
    </source>
</evidence>
<keyword evidence="3 6" id="KW-0812">Transmembrane</keyword>
<dbReference type="AlphaFoldDB" id="A0A9D4ZP71"/>
<feature type="transmembrane region" description="Helical" evidence="6">
    <location>
        <begin position="142"/>
        <end position="164"/>
    </location>
</feature>
<name>A0A9D4ZP71_ADICA</name>
<evidence type="ECO:0000256" key="1">
    <source>
        <dbReference type="ARBA" id="ARBA00004141"/>
    </source>
</evidence>
<protein>
    <recommendedName>
        <fullName evidence="9">Protein Mpv17</fullName>
    </recommendedName>
</protein>
<evidence type="ECO:0008006" key="9">
    <source>
        <dbReference type="Google" id="ProtNLM"/>
    </source>
</evidence>
<evidence type="ECO:0000256" key="6">
    <source>
        <dbReference type="RuleBase" id="RU363053"/>
    </source>
</evidence>
<gene>
    <name evidence="7" type="ORF">GOP47_0003864</name>
</gene>
<dbReference type="InterPro" id="IPR007248">
    <property type="entry name" value="Mpv17_PMP22"/>
</dbReference>
<dbReference type="PANTHER" id="PTHR11266">
    <property type="entry name" value="PEROXISOMAL MEMBRANE PROTEIN 2, PXMP2 MPV17"/>
    <property type="match status" value="1"/>
</dbReference>
<dbReference type="Proteomes" id="UP000886520">
    <property type="component" value="Chromosome 4"/>
</dbReference>
<reference evidence="7" key="1">
    <citation type="submission" date="2021-01" db="EMBL/GenBank/DDBJ databases">
        <title>Adiantum capillus-veneris genome.</title>
        <authorList>
            <person name="Fang Y."/>
            <person name="Liao Q."/>
        </authorList>
    </citation>
    <scope>NUCLEOTIDE SEQUENCE</scope>
    <source>
        <strain evidence="7">H3</strain>
        <tissue evidence="7">Leaf</tissue>
    </source>
</reference>
<dbReference type="OrthoDB" id="430207at2759"/>
<dbReference type="GO" id="GO:0005737">
    <property type="term" value="C:cytoplasm"/>
    <property type="evidence" value="ECO:0007669"/>
    <property type="project" value="TreeGrafter"/>
</dbReference>
<sequence>MDGPLSRLWTSSCSFSSSSGALRWRLSTPASATAGGDARPSPSANDEQPTELRFPLKAACTAGVLALLGDTAAQLRSRWILATLNQPTDLQTEFTSKKSLEGYDWLRALRMTSYGFLIYGPSSQIWYNFLDRVLREKTLTNLSLKVVLNQVVLGPYVIAVVFAWNSLWQGQLDKLPALYADRALSTLIDGWKFWIPASVVNFGVVPLQARVAFMSSCAIFWNFYLSTTMCKA</sequence>
<dbReference type="EMBL" id="JABFUD020000004">
    <property type="protein sequence ID" value="KAI5080681.1"/>
    <property type="molecule type" value="Genomic_DNA"/>
</dbReference>
<dbReference type="PANTHER" id="PTHR11266:SF91">
    <property type="entry name" value="EXPRESSED PROTEIN"/>
    <property type="match status" value="1"/>
</dbReference>
<accession>A0A9D4ZP71</accession>
<comment type="subcellular location">
    <subcellularLocation>
        <location evidence="1">Membrane</location>
        <topology evidence="1">Multi-pass membrane protein</topology>
    </subcellularLocation>
</comment>
<evidence type="ECO:0000256" key="4">
    <source>
        <dbReference type="ARBA" id="ARBA00022989"/>
    </source>
</evidence>
<evidence type="ECO:0000313" key="7">
    <source>
        <dbReference type="EMBL" id="KAI5080681.1"/>
    </source>
</evidence>
<proteinExistence type="inferred from homology"/>
<evidence type="ECO:0000256" key="3">
    <source>
        <dbReference type="ARBA" id="ARBA00022692"/>
    </source>
</evidence>
<evidence type="ECO:0000313" key="8">
    <source>
        <dbReference type="Proteomes" id="UP000886520"/>
    </source>
</evidence>